<dbReference type="GO" id="GO:0020037">
    <property type="term" value="F:heme binding"/>
    <property type="evidence" value="ECO:0007669"/>
    <property type="project" value="InterPro"/>
</dbReference>
<evidence type="ECO:0000313" key="5">
    <source>
        <dbReference type="EMBL" id="OLT61805.1"/>
    </source>
</evidence>
<comment type="cofactor">
    <cofactor evidence="1 3">
        <name>heme</name>
        <dbReference type="ChEBI" id="CHEBI:30413"/>
    </cofactor>
</comment>
<dbReference type="InterPro" id="IPR002401">
    <property type="entry name" value="Cyt_P450_E_grp-I"/>
</dbReference>
<evidence type="ECO:0000256" key="3">
    <source>
        <dbReference type="PIRSR" id="PIRSR602401-1"/>
    </source>
</evidence>
<keyword evidence="4" id="KW-0560">Oxidoreductase</keyword>
<dbReference type="GO" id="GO:0005506">
    <property type="term" value="F:iron ion binding"/>
    <property type="evidence" value="ECO:0007669"/>
    <property type="project" value="InterPro"/>
</dbReference>
<keyword evidence="3 4" id="KW-0479">Metal-binding</keyword>
<dbReference type="Gene3D" id="1.10.630.10">
    <property type="entry name" value="Cytochrome P450"/>
    <property type="match status" value="1"/>
</dbReference>
<dbReference type="GO" id="GO:0004497">
    <property type="term" value="F:monooxygenase activity"/>
    <property type="evidence" value="ECO:0007669"/>
    <property type="project" value="UniProtKB-KW"/>
</dbReference>
<dbReference type="PROSITE" id="PS00086">
    <property type="entry name" value="CYTOCHROME_P450"/>
    <property type="match status" value="1"/>
</dbReference>
<keyword evidence="3 4" id="KW-0408">Iron</keyword>
<keyword evidence="6" id="KW-1185">Reference proteome</keyword>
<keyword evidence="3 4" id="KW-0349">Heme</keyword>
<dbReference type="InterPro" id="IPR001128">
    <property type="entry name" value="Cyt_P450"/>
</dbReference>
<dbReference type="GO" id="GO:0016705">
    <property type="term" value="F:oxidoreductase activity, acting on paired donors, with incorporation or reduction of molecular oxygen"/>
    <property type="evidence" value="ECO:0007669"/>
    <property type="project" value="InterPro"/>
</dbReference>
<dbReference type="Pfam" id="PF00067">
    <property type="entry name" value="p450"/>
    <property type="match status" value="1"/>
</dbReference>
<keyword evidence="4" id="KW-0503">Monooxygenase</keyword>
<dbReference type="PANTHER" id="PTHR24305">
    <property type="entry name" value="CYTOCHROME P450"/>
    <property type="match status" value="1"/>
</dbReference>
<evidence type="ECO:0000256" key="4">
    <source>
        <dbReference type="RuleBase" id="RU000461"/>
    </source>
</evidence>
<evidence type="ECO:0000313" key="6">
    <source>
        <dbReference type="Proteomes" id="UP000186657"/>
    </source>
</evidence>
<dbReference type="InterPro" id="IPR017972">
    <property type="entry name" value="Cyt_P450_CS"/>
</dbReference>
<protein>
    <submittedName>
        <fullName evidence="5">Cytochrome</fullName>
    </submittedName>
</protein>
<reference evidence="5 6" key="1">
    <citation type="submission" date="2016-10" db="EMBL/GenBank/DDBJ databases">
        <title>Comparative genomics uncovers the prolific and rare metabolic potential of the cyanobacterial genus Moorea.</title>
        <authorList>
            <person name="Leao T."/>
            <person name="Castelao G."/>
            <person name="Korobeynikov A."/>
            <person name="Monroe E.A."/>
            <person name="Podell S."/>
            <person name="Glukhov E."/>
            <person name="Allen E."/>
            <person name="Gerwick W.H."/>
            <person name="Gerwick L."/>
        </authorList>
    </citation>
    <scope>NUCLEOTIDE SEQUENCE [LARGE SCALE GENOMIC DNA]</scope>
    <source>
        <strain evidence="5 6">PNG5-198</strain>
    </source>
</reference>
<feature type="binding site" description="axial binding residue" evidence="3">
    <location>
        <position position="435"/>
    </location>
    <ligand>
        <name>heme</name>
        <dbReference type="ChEBI" id="CHEBI:30413"/>
    </ligand>
    <ligandPart>
        <name>Fe</name>
        <dbReference type="ChEBI" id="CHEBI:18248"/>
    </ligandPart>
</feature>
<dbReference type="AlphaFoldDB" id="A0A1U7N7A4"/>
<dbReference type="PANTHER" id="PTHR24305:SF166">
    <property type="entry name" value="CYTOCHROME P450 12A4, MITOCHONDRIAL-RELATED"/>
    <property type="match status" value="1"/>
</dbReference>
<evidence type="ECO:0000256" key="1">
    <source>
        <dbReference type="ARBA" id="ARBA00001971"/>
    </source>
</evidence>
<comment type="similarity">
    <text evidence="2 4">Belongs to the cytochrome P450 family.</text>
</comment>
<dbReference type="InterPro" id="IPR036396">
    <property type="entry name" value="Cyt_P450_sf"/>
</dbReference>
<evidence type="ECO:0000256" key="2">
    <source>
        <dbReference type="ARBA" id="ARBA00010617"/>
    </source>
</evidence>
<sequence length="490" mass="55328">MNRASGNRTFEGDIRPSRVPLFRFGRPSLPFPHFLNYREPIRILDTFFWRTDALAGSARHNRYLDVPGFPLVLVTREPAVIRSVLSDTGDKDGQFDRDTSPSAGIARATGEDSLLYANGPLWRQQKKLAAPSFSHSSLFQPEKFHEFEQTFRKTVSDRLDLLRERQAETGEVVSRIALEPEISVVMLEMLINNFFGGNTRYEELRDRYVPSMLLLIDHMVRDTIAHRLRRPFHVLSGRAAKLRQARADFEELTDIALAGRSDGLGLWAQFKSDASDEKLRSNIRVFLAGALEATTSFASWALSHLARAPEIQDRIFEEVRGINVYDPDNLAQAATLGRVLEETLRLTPSLYFLPRRASVDTWVETKDGRRLRIPRGTHVVLDVWHANRCEDFWGEEVSGAPAEAFAPERWVELAARGYSPKDILHFGFGYGPRVCPGKFLGLLEVGLVVGAFVKIFRFTAPNHRLQPKAGVSTKPADGVLVDLQVRGHIL</sequence>
<gene>
    <name evidence="5" type="ORF">BJP37_25035</name>
</gene>
<dbReference type="SUPFAM" id="SSF48264">
    <property type="entry name" value="Cytochrome P450"/>
    <property type="match status" value="1"/>
</dbReference>
<dbReference type="PRINTS" id="PR00463">
    <property type="entry name" value="EP450I"/>
</dbReference>
<dbReference type="EMBL" id="MKZS01000001">
    <property type="protein sequence ID" value="OLT61805.1"/>
    <property type="molecule type" value="Genomic_DNA"/>
</dbReference>
<accession>A0A1U7N7A4</accession>
<comment type="caution">
    <text evidence="5">The sequence shown here is derived from an EMBL/GenBank/DDBJ whole genome shotgun (WGS) entry which is preliminary data.</text>
</comment>
<name>A0A1U7N7A4_9CYAN</name>
<dbReference type="CDD" id="cd00302">
    <property type="entry name" value="cytochrome_P450"/>
    <property type="match status" value="1"/>
</dbReference>
<proteinExistence type="inferred from homology"/>
<dbReference type="RefSeq" id="WP_075903250.1">
    <property type="nucleotide sequence ID" value="NZ_MKZS01000001.1"/>
</dbReference>
<dbReference type="Proteomes" id="UP000186657">
    <property type="component" value="Unassembled WGS sequence"/>
</dbReference>
<organism evidence="5 6">
    <name type="scientific">Moorena bouillonii PNG</name>
    <dbReference type="NCBI Taxonomy" id="568701"/>
    <lineage>
        <taxon>Bacteria</taxon>
        <taxon>Bacillati</taxon>
        <taxon>Cyanobacteriota</taxon>
        <taxon>Cyanophyceae</taxon>
        <taxon>Coleofasciculales</taxon>
        <taxon>Coleofasciculaceae</taxon>
        <taxon>Moorena</taxon>
    </lineage>
</organism>
<dbReference type="InterPro" id="IPR050121">
    <property type="entry name" value="Cytochrome_P450_monoxygenase"/>
</dbReference>
<dbReference type="PRINTS" id="PR00385">
    <property type="entry name" value="P450"/>
</dbReference>